<dbReference type="PROSITE" id="PS00324">
    <property type="entry name" value="ASPARTOKINASE"/>
    <property type="match status" value="1"/>
</dbReference>
<feature type="domain" description="ACT" evidence="15">
    <location>
        <begin position="263"/>
        <end position="346"/>
    </location>
</feature>
<dbReference type="InterPro" id="IPR054352">
    <property type="entry name" value="ACT_Aspartokinase"/>
</dbReference>
<evidence type="ECO:0000256" key="10">
    <source>
        <dbReference type="ARBA" id="ARBA00022777"/>
    </source>
</evidence>
<evidence type="ECO:0000256" key="7">
    <source>
        <dbReference type="ARBA" id="ARBA00022679"/>
    </source>
</evidence>
<evidence type="ECO:0000313" key="17">
    <source>
        <dbReference type="Proteomes" id="UP000318384"/>
    </source>
</evidence>
<sequence>MSLIVQKFGGTSVADTSKIQAAAQRATDMHQAGHQVVMVVSARGKKTDELVRLAAEITDDPTPREMDMLLSTGEQESVALMAMAIHKLGGEAISLTGSQIGVVTDSSHTKARIISISTDRMRTALNEGKIVIAAGFQGRDKDWNITTLGRGGSDTTATALAAVLDADMCEIYTDVEGVFTTDPRIVPEAHKVDSISYDEMLELASLGAGVMHSRSIEFAKKYKVPLRVRPSFSDGEGTLIAIQPLTEAPVVTGIAFVRDEVRVSLTDIPDEPGVMSGIFTRMAERKISLDMIVQDVGTGGVARVSFTVPQSDLAETLTAASEAIDVIGAGKIQHGTNLSKVSIVGSGMRNHYGVASRMFSILADADINVGMITTSEIKVTVLVDRNQCEEAVQVIHNGFELNRLPSYEFATNEKQSDDSDTEIQVQKMSQLEQEIIDQLANMEDIVVSEVLLDQSQSRVTVRNLPDSPGICSRLFSVVAEGGVSVDMIVQNMGEEEQAHLSFTVPRTSLEKSLELVEPLLSEWGEAEVSHEAEIAKLSVVGIGLRSHTGVGQSMFHALAESNINIQMINTSETRISAVVDLKHGKKAYEGLLKKFQLT</sequence>
<dbReference type="NCBIfam" id="NF005154">
    <property type="entry name" value="PRK06635.1-2"/>
    <property type="match status" value="1"/>
</dbReference>
<keyword evidence="10 16" id="KW-0418">Kinase</keyword>
<dbReference type="GO" id="GO:0009088">
    <property type="term" value="P:threonine biosynthetic process"/>
    <property type="evidence" value="ECO:0007669"/>
    <property type="project" value="UniProtKB-UniPathway"/>
</dbReference>
<dbReference type="GO" id="GO:0005524">
    <property type="term" value="F:ATP binding"/>
    <property type="evidence" value="ECO:0007669"/>
    <property type="project" value="UniProtKB-KW"/>
</dbReference>
<evidence type="ECO:0000256" key="13">
    <source>
        <dbReference type="ARBA" id="ARBA00047872"/>
    </source>
</evidence>
<dbReference type="Gene3D" id="3.40.1160.10">
    <property type="entry name" value="Acetylglutamate kinase-like"/>
    <property type="match status" value="1"/>
</dbReference>
<dbReference type="UniPathway" id="UPA00050">
    <property type="reaction ID" value="UER00461"/>
</dbReference>
<evidence type="ECO:0000256" key="3">
    <source>
        <dbReference type="ARBA" id="ARBA00005139"/>
    </source>
</evidence>
<keyword evidence="17" id="KW-1185">Reference proteome</keyword>
<evidence type="ECO:0000256" key="8">
    <source>
        <dbReference type="ARBA" id="ARBA00022737"/>
    </source>
</evidence>
<dbReference type="NCBIfam" id="TIGR00656">
    <property type="entry name" value="asp_kin_monofn"/>
    <property type="match status" value="1"/>
</dbReference>
<dbReference type="FunFam" id="3.40.1160.10:FF:000002">
    <property type="entry name" value="Aspartokinase"/>
    <property type="match status" value="1"/>
</dbReference>
<dbReference type="EC" id="2.7.2.4" evidence="5"/>
<dbReference type="PANTHER" id="PTHR21499:SF3">
    <property type="entry name" value="ASPARTOKINASE"/>
    <property type="match status" value="1"/>
</dbReference>
<dbReference type="Pfam" id="PF00696">
    <property type="entry name" value="AA_kinase"/>
    <property type="match status" value="1"/>
</dbReference>
<keyword evidence="8" id="KW-0677">Repeat</keyword>
<accession>A0A517WV95</accession>
<dbReference type="SUPFAM" id="SSF53633">
    <property type="entry name" value="Carbamate kinase-like"/>
    <property type="match status" value="1"/>
</dbReference>
<evidence type="ECO:0000256" key="6">
    <source>
        <dbReference type="ARBA" id="ARBA00022605"/>
    </source>
</evidence>
<dbReference type="GO" id="GO:0005829">
    <property type="term" value="C:cytosol"/>
    <property type="evidence" value="ECO:0007669"/>
    <property type="project" value="TreeGrafter"/>
</dbReference>
<dbReference type="InterPro" id="IPR001048">
    <property type="entry name" value="Asp/Glu/Uridylate_kinase"/>
</dbReference>
<evidence type="ECO:0000256" key="1">
    <source>
        <dbReference type="ARBA" id="ARBA00004766"/>
    </source>
</evidence>
<dbReference type="InterPro" id="IPR005260">
    <property type="entry name" value="Asp_kin_monofn"/>
</dbReference>
<dbReference type="NCBIfam" id="NF005656">
    <property type="entry name" value="PRK07431.1"/>
    <property type="match status" value="1"/>
</dbReference>
<protein>
    <recommendedName>
        <fullName evidence="5">aspartate kinase</fullName>
        <ecNumber evidence="5">2.7.2.4</ecNumber>
    </recommendedName>
</protein>
<reference evidence="16 17" key="1">
    <citation type="submission" date="2019-03" db="EMBL/GenBank/DDBJ databases">
        <title>Deep-cultivation of Planctomycetes and their phenomic and genomic characterization uncovers novel biology.</title>
        <authorList>
            <person name="Wiegand S."/>
            <person name="Jogler M."/>
            <person name="Boedeker C."/>
            <person name="Pinto D."/>
            <person name="Vollmers J."/>
            <person name="Rivas-Marin E."/>
            <person name="Kohn T."/>
            <person name="Peeters S.H."/>
            <person name="Heuer A."/>
            <person name="Rast P."/>
            <person name="Oberbeckmann S."/>
            <person name="Bunk B."/>
            <person name="Jeske O."/>
            <person name="Meyerdierks A."/>
            <person name="Storesund J.E."/>
            <person name="Kallscheuer N."/>
            <person name="Luecker S."/>
            <person name="Lage O.M."/>
            <person name="Pohl T."/>
            <person name="Merkel B.J."/>
            <person name="Hornburger P."/>
            <person name="Mueller R.-W."/>
            <person name="Bruemmer F."/>
            <person name="Labrenz M."/>
            <person name="Spormann A.M."/>
            <person name="Op den Camp H."/>
            <person name="Overmann J."/>
            <person name="Amann R."/>
            <person name="Jetten M.S.M."/>
            <person name="Mascher T."/>
            <person name="Medema M.H."/>
            <person name="Devos D.P."/>
            <person name="Kaster A.-K."/>
            <person name="Ovreas L."/>
            <person name="Rohde M."/>
            <person name="Galperin M.Y."/>
            <person name="Jogler C."/>
        </authorList>
    </citation>
    <scope>NUCLEOTIDE SEQUENCE [LARGE SCALE GENOMIC DNA]</scope>
    <source>
        <strain evidence="16 17">V202</strain>
    </source>
</reference>
<dbReference type="SUPFAM" id="SSF55021">
    <property type="entry name" value="ACT-like"/>
    <property type="match status" value="4"/>
</dbReference>
<evidence type="ECO:0000256" key="9">
    <source>
        <dbReference type="ARBA" id="ARBA00022741"/>
    </source>
</evidence>
<dbReference type="InterPro" id="IPR001341">
    <property type="entry name" value="Asp_kinase"/>
</dbReference>
<proteinExistence type="inferred from homology"/>
<evidence type="ECO:0000256" key="14">
    <source>
        <dbReference type="RuleBase" id="RU004249"/>
    </source>
</evidence>
<keyword evidence="12" id="KW-0457">Lysine biosynthesis</keyword>
<comment type="pathway">
    <text evidence="2 14">Amino-acid biosynthesis; L-methionine biosynthesis via de novo pathway; L-homoserine from L-aspartate: step 1/3.</text>
</comment>
<dbReference type="CDD" id="cd04261">
    <property type="entry name" value="AAK_AKii-LysC-BS"/>
    <property type="match status" value="1"/>
</dbReference>
<dbReference type="EMBL" id="CP037422">
    <property type="protein sequence ID" value="QDU09185.1"/>
    <property type="molecule type" value="Genomic_DNA"/>
</dbReference>
<dbReference type="CDD" id="cd04913">
    <property type="entry name" value="ACT_AKii-LysC-BS-like_1"/>
    <property type="match status" value="2"/>
</dbReference>
<dbReference type="GO" id="GO:0009089">
    <property type="term" value="P:lysine biosynthetic process via diaminopimelate"/>
    <property type="evidence" value="ECO:0007669"/>
    <property type="project" value="UniProtKB-UniPathway"/>
</dbReference>
<comment type="catalytic activity">
    <reaction evidence="13">
        <text>L-aspartate + ATP = 4-phospho-L-aspartate + ADP</text>
        <dbReference type="Rhea" id="RHEA:23776"/>
        <dbReference type="ChEBI" id="CHEBI:29991"/>
        <dbReference type="ChEBI" id="CHEBI:30616"/>
        <dbReference type="ChEBI" id="CHEBI:57535"/>
        <dbReference type="ChEBI" id="CHEBI:456216"/>
        <dbReference type="EC" id="2.7.2.4"/>
    </reaction>
</comment>
<comment type="pathway">
    <text evidence="1 14">Amino-acid biosynthesis; L-lysine biosynthesis via DAP pathway; (S)-tetrahydrodipicolinate from L-aspartate: step 1/4.</text>
</comment>
<keyword evidence="11" id="KW-0067">ATP-binding</keyword>
<dbReference type="CDD" id="cd04936">
    <property type="entry name" value="ACT_AKii-LysC-BS-like_2"/>
    <property type="match status" value="1"/>
</dbReference>
<dbReference type="OrthoDB" id="9799110at2"/>
<dbReference type="GO" id="GO:0004072">
    <property type="term" value="F:aspartate kinase activity"/>
    <property type="evidence" value="ECO:0007669"/>
    <property type="project" value="UniProtKB-EC"/>
</dbReference>
<keyword evidence="7 16" id="KW-0808">Transferase</keyword>
<name>A0A517WV95_9PLAN</name>
<dbReference type="CDD" id="cd04923">
    <property type="entry name" value="ACT_AK-LysC-DapG-like_2"/>
    <property type="match status" value="1"/>
</dbReference>
<evidence type="ECO:0000256" key="11">
    <source>
        <dbReference type="ARBA" id="ARBA00022840"/>
    </source>
</evidence>
<dbReference type="InterPro" id="IPR036393">
    <property type="entry name" value="AceGlu_kinase-like_sf"/>
</dbReference>
<dbReference type="Gene3D" id="3.30.2130.10">
    <property type="entry name" value="VC0802-like"/>
    <property type="match status" value="2"/>
</dbReference>
<dbReference type="Pfam" id="PF22468">
    <property type="entry name" value="ACT_9"/>
    <property type="match status" value="2"/>
</dbReference>
<dbReference type="AlphaFoldDB" id="A0A517WV95"/>
<evidence type="ECO:0000313" key="16">
    <source>
        <dbReference type="EMBL" id="QDU09185.1"/>
    </source>
</evidence>
<evidence type="ECO:0000256" key="4">
    <source>
        <dbReference type="ARBA" id="ARBA00010122"/>
    </source>
</evidence>
<dbReference type="InterPro" id="IPR045865">
    <property type="entry name" value="ACT-like_dom_sf"/>
</dbReference>
<dbReference type="PANTHER" id="PTHR21499">
    <property type="entry name" value="ASPARTATE KINASE"/>
    <property type="match status" value="1"/>
</dbReference>
<dbReference type="NCBIfam" id="TIGR00657">
    <property type="entry name" value="asp_kinases"/>
    <property type="match status" value="1"/>
</dbReference>
<keyword evidence="9" id="KW-0547">Nucleotide-binding</keyword>
<dbReference type="InterPro" id="IPR018042">
    <property type="entry name" value="Aspartate_kinase_CS"/>
</dbReference>
<keyword evidence="6 14" id="KW-0028">Amino-acid biosynthesis</keyword>
<dbReference type="FunFam" id="3.30.2130.10:FF:000001">
    <property type="entry name" value="Bifunctional aspartokinase/homoserine dehydrogenase"/>
    <property type="match status" value="1"/>
</dbReference>
<comment type="similarity">
    <text evidence="4">Belongs to the aspartokinase family.</text>
</comment>
<evidence type="ECO:0000259" key="15">
    <source>
        <dbReference type="PROSITE" id="PS51671"/>
    </source>
</evidence>
<evidence type="ECO:0000256" key="12">
    <source>
        <dbReference type="ARBA" id="ARBA00023154"/>
    </source>
</evidence>
<gene>
    <name evidence="16" type="primary">lysC</name>
    <name evidence="16" type="ORF">V202x_25570</name>
</gene>
<dbReference type="UniPathway" id="UPA00051">
    <property type="reaction ID" value="UER00462"/>
</dbReference>
<dbReference type="GO" id="GO:0009090">
    <property type="term" value="P:homoserine biosynthetic process"/>
    <property type="evidence" value="ECO:0007669"/>
    <property type="project" value="TreeGrafter"/>
</dbReference>
<comment type="pathway">
    <text evidence="3 14">Amino-acid biosynthesis; L-threonine biosynthesis; L-threonine from L-aspartate: step 1/5.</text>
</comment>
<dbReference type="Proteomes" id="UP000318384">
    <property type="component" value="Chromosome"/>
</dbReference>
<evidence type="ECO:0000256" key="2">
    <source>
        <dbReference type="ARBA" id="ARBA00004986"/>
    </source>
</evidence>
<dbReference type="InterPro" id="IPR002912">
    <property type="entry name" value="ACT_dom"/>
</dbReference>
<dbReference type="NCBIfam" id="NF005155">
    <property type="entry name" value="PRK06635.1-4"/>
    <property type="match status" value="1"/>
</dbReference>
<evidence type="ECO:0000256" key="5">
    <source>
        <dbReference type="ARBA" id="ARBA00013059"/>
    </source>
</evidence>
<dbReference type="InterPro" id="IPR041740">
    <property type="entry name" value="AKii-LysC-BS"/>
</dbReference>
<dbReference type="RefSeq" id="WP_145174986.1">
    <property type="nucleotide sequence ID" value="NZ_CP037422.1"/>
</dbReference>
<dbReference type="PROSITE" id="PS51671">
    <property type="entry name" value="ACT"/>
    <property type="match status" value="2"/>
</dbReference>
<feature type="domain" description="ACT" evidence="15">
    <location>
        <begin position="459"/>
        <end position="542"/>
    </location>
</feature>
<organism evidence="16 17">
    <name type="scientific">Gimesia aquarii</name>
    <dbReference type="NCBI Taxonomy" id="2527964"/>
    <lineage>
        <taxon>Bacteria</taxon>
        <taxon>Pseudomonadati</taxon>
        <taxon>Planctomycetota</taxon>
        <taxon>Planctomycetia</taxon>
        <taxon>Planctomycetales</taxon>
        <taxon>Planctomycetaceae</taxon>
        <taxon>Gimesia</taxon>
    </lineage>
</organism>
<dbReference type="UniPathway" id="UPA00034">
    <property type="reaction ID" value="UER00015"/>
</dbReference>